<dbReference type="RefSeq" id="WP_338272457.1">
    <property type="nucleotide sequence ID" value="NZ_AP027266.1"/>
</dbReference>
<accession>A0AA48KL36</accession>
<dbReference type="NCBIfam" id="TIGR03831">
    <property type="entry name" value="YgiT_finger"/>
    <property type="match status" value="1"/>
</dbReference>
<name>A0AA48KL36_9RHOB</name>
<evidence type="ECO:0000313" key="1">
    <source>
        <dbReference type="EMBL" id="BDW86503.1"/>
    </source>
</evidence>
<dbReference type="Proteomes" id="UP001337723">
    <property type="component" value="Chromosome"/>
</dbReference>
<protein>
    <recommendedName>
        <fullName evidence="3">YgiT-type zinc finger domain-containing protein</fullName>
    </recommendedName>
</protein>
<evidence type="ECO:0000313" key="2">
    <source>
        <dbReference type="Proteomes" id="UP001337723"/>
    </source>
</evidence>
<proteinExistence type="predicted"/>
<dbReference type="InterPro" id="IPR022453">
    <property type="entry name" value="Znf_MqsA-type"/>
</dbReference>
<keyword evidence="2" id="KW-1185">Reference proteome</keyword>
<sequence>MGLVVIRNIPAMICPICGEEYVSDETAIGLDRMRGAGFTAMGSVERMIVPVLDYCALGESE</sequence>
<dbReference type="AlphaFoldDB" id="A0AA48KL36"/>
<gene>
    <name evidence="1" type="ORF">MACH21_26800</name>
</gene>
<evidence type="ECO:0008006" key="3">
    <source>
        <dbReference type="Google" id="ProtNLM"/>
    </source>
</evidence>
<dbReference type="EMBL" id="AP027266">
    <property type="protein sequence ID" value="BDW86503.1"/>
    <property type="molecule type" value="Genomic_DNA"/>
</dbReference>
<reference evidence="1 2" key="1">
    <citation type="submission" date="2023-01" db="EMBL/GenBank/DDBJ databases">
        <title>Complete genome sequence of Roseicyclus marinus strain Dej080120_10.</title>
        <authorList>
            <person name="Ueki S."/>
            <person name="Maruyama F."/>
        </authorList>
    </citation>
    <scope>NUCLEOTIDE SEQUENCE [LARGE SCALE GENOMIC DNA]</scope>
    <source>
        <strain evidence="1 2">Dej080120_10</strain>
    </source>
</reference>
<organism evidence="1 2">
    <name type="scientific">Roseicyclus marinus</name>
    <dbReference type="NCBI Taxonomy" id="2161673"/>
    <lineage>
        <taxon>Bacteria</taxon>
        <taxon>Pseudomonadati</taxon>
        <taxon>Pseudomonadota</taxon>
        <taxon>Alphaproteobacteria</taxon>
        <taxon>Rhodobacterales</taxon>
        <taxon>Roseobacteraceae</taxon>
        <taxon>Roseicyclus</taxon>
    </lineage>
</organism>
<dbReference type="KEGG" id="rmai:MACH21_26800"/>